<feature type="domain" description="Barstar (barnase inhibitor)" evidence="2">
    <location>
        <begin position="45"/>
        <end position="141"/>
    </location>
</feature>
<dbReference type="InterPro" id="IPR035905">
    <property type="entry name" value="Barstar-like_sf"/>
</dbReference>
<dbReference type="RefSeq" id="WP_129186886.1">
    <property type="nucleotide sequence ID" value="NZ_CP035493.1"/>
</dbReference>
<dbReference type="OrthoDB" id="5184890at2"/>
<evidence type="ECO:0000256" key="1">
    <source>
        <dbReference type="ARBA" id="ARBA00006845"/>
    </source>
</evidence>
<dbReference type="EMBL" id="CP035493">
    <property type="protein sequence ID" value="QAY69487.1"/>
    <property type="molecule type" value="Genomic_DNA"/>
</dbReference>
<dbReference type="SUPFAM" id="SSF52038">
    <property type="entry name" value="Barstar-related"/>
    <property type="match status" value="1"/>
</dbReference>
<accession>A0A4P6F893</accession>
<organism evidence="3 4">
    <name type="scientific">Xylanimonas protaetiae</name>
    <dbReference type="NCBI Taxonomy" id="2509457"/>
    <lineage>
        <taxon>Bacteria</taxon>
        <taxon>Bacillati</taxon>
        <taxon>Actinomycetota</taxon>
        <taxon>Actinomycetes</taxon>
        <taxon>Micrococcales</taxon>
        <taxon>Promicromonosporaceae</taxon>
        <taxon>Xylanimonas</taxon>
    </lineage>
</organism>
<protein>
    <submittedName>
        <fullName evidence="3">Barnase inhibitor</fullName>
    </submittedName>
</protein>
<dbReference type="Proteomes" id="UP000292118">
    <property type="component" value="Chromosome"/>
</dbReference>
<keyword evidence="4" id="KW-1185">Reference proteome</keyword>
<evidence type="ECO:0000313" key="3">
    <source>
        <dbReference type="EMBL" id="QAY69487.1"/>
    </source>
</evidence>
<dbReference type="InterPro" id="IPR000468">
    <property type="entry name" value="Barstar"/>
</dbReference>
<proteinExistence type="inferred from homology"/>
<comment type="similarity">
    <text evidence="1">Belongs to the barstar family.</text>
</comment>
<gene>
    <name evidence="3" type="ORF">ET471_05065</name>
</gene>
<dbReference type="Pfam" id="PF01337">
    <property type="entry name" value="Barstar"/>
    <property type="match status" value="1"/>
</dbReference>
<sequence length="178" mass="19104">MAAFDPSDDAPQLDFVLLSSGPASLFWDPSVLDSACATLTSLGYHLVQLDAGAWDDKVAMLDGVAEALSFPGYFGRNLDALNDCLFDVASGDNWVPEEAAGLVLVLTGFDSFATKDADAAHALVDIYAAQSRYAMLFGRRMLCLLQSDDPRLELPLVGSTGVSWNPSEWLSSKRGPRP</sequence>
<evidence type="ECO:0000259" key="2">
    <source>
        <dbReference type="Pfam" id="PF01337"/>
    </source>
</evidence>
<dbReference type="AlphaFoldDB" id="A0A4P6F893"/>
<reference evidence="3 4" key="1">
    <citation type="submission" date="2019-01" db="EMBL/GenBank/DDBJ databases">
        <title>Genome sequencing of strain FW10M-9.</title>
        <authorList>
            <person name="Heo J."/>
            <person name="Kim S.-J."/>
            <person name="Kim J.-S."/>
            <person name="Hong S.-B."/>
            <person name="Kwon S.-W."/>
        </authorList>
    </citation>
    <scope>NUCLEOTIDE SEQUENCE [LARGE SCALE GENOMIC DNA]</scope>
    <source>
        <strain evidence="3 4">FW10M-9</strain>
    </source>
</reference>
<evidence type="ECO:0000313" key="4">
    <source>
        <dbReference type="Proteomes" id="UP000292118"/>
    </source>
</evidence>
<dbReference type="Gene3D" id="3.30.370.10">
    <property type="entry name" value="Barstar-like"/>
    <property type="match status" value="1"/>
</dbReference>
<dbReference type="KEGG" id="xya:ET471_05065"/>
<name>A0A4P6F893_9MICO</name>